<sequence length="252" mass="25986">MSLLRSGVSLSIVLLLSVYFSICFGENSSSRRGEEEVVVVVEEDGGDTTSSTGSCQLECLRGRDGRDGRDGVRGEKGERGSVGTAGEKGEVGGGEKGEKGQMGDKGALGPNGPPGMKGSKGEAGGTGNRGSEGPTGLRGQKVYGVGYQSSPAGVSGQSIPCTVCYSSLRPTVVMIPAKLTCPPHWTSEYTGYLMTSSGRRSRHECVDQSPESLSGTAAYQFYPLNVGCNGAELTCPPYSSTGNALTCAVCSR</sequence>
<dbReference type="GO" id="GO:0005581">
    <property type="term" value="C:collagen trimer"/>
    <property type="evidence" value="ECO:0007669"/>
    <property type="project" value="UniProtKB-KW"/>
</dbReference>
<feature type="chain" id="PRO_5041329238" evidence="2">
    <location>
        <begin position="26"/>
        <end position="252"/>
    </location>
</feature>
<organism evidence="3 4">
    <name type="scientific">Geodia barretti</name>
    <name type="common">Barrett's horny sponge</name>
    <dbReference type="NCBI Taxonomy" id="519541"/>
    <lineage>
        <taxon>Eukaryota</taxon>
        <taxon>Metazoa</taxon>
        <taxon>Porifera</taxon>
        <taxon>Demospongiae</taxon>
        <taxon>Heteroscleromorpha</taxon>
        <taxon>Tetractinellida</taxon>
        <taxon>Astrophorina</taxon>
        <taxon>Geodiidae</taxon>
        <taxon>Geodia</taxon>
    </lineage>
</organism>
<evidence type="ECO:0000313" key="4">
    <source>
        <dbReference type="Proteomes" id="UP001174909"/>
    </source>
</evidence>
<feature type="region of interest" description="Disordered" evidence="1">
    <location>
        <begin position="43"/>
        <end position="142"/>
    </location>
</feature>
<dbReference type="Proteomes" id="UP001174909">
    <property type="component" value="Unassembled WGS sequence"/>
</dbReference>
<feature type="compositionally biased region" description="Basic and acidic residues" evidence="1">
    <location>
        <begin position="60"/>
        <end position="79"/>
    </location>
</feature>
<proteinExistence type="predicted"/>
<evidence type="ECO:0000256" key="2">
    <source>
        <dbReference type="SAM" id="SignalP"/>
    </source>
</evidence>
<feature type="compositionally biased region" description="Gly residues" evidence="1">
    <location>
        <begin position="121"/>
        <end position="130"/>
    </location>
</feature>
<keyword evidence="4" id="KW-1185">Reference proteome</keyword>
<gene>
    <name evidence="3" type="ORF">GBAR_LOCUS923</name>
</gene>
<dbReference type="InterPro" id="IPR051077">
    <property type="entry name" value="Ca-dependent_lectin"/>
</dbReference>
<feature type="compositionally biased region" description="Basic and acidic residues" evidence="1">
    <location>
        <begin position="87"/>
        <end position="102"/>
    </location>
</feature>
<dbReference type="GO" id="GO:0005615">
    <property type="term" value="C:extracellular space"/>
    <property type="evidence" value="ECO:0007669"/>
    <property type="project" value="TreeGrafter"/>
</dbReference>
<feature type="signal peptide" evidence="2">
    <location>
        <begin position="1"/>
        <end position="25"/>
    </location>
</feature>
<dbReference type="AlphaFoldDB" id="A0AA35QU66"/>
<accession>A0AA35QU66</accession>
<evidence type="ECO:0000313" key="3">
    <source>
        <dbReference type="EMBL" id="CAI7992096.1"/>
    </source>
</evidence>
<dbReference type="PANTHER" id="PTHR24024">
    <property type="entry name" value="PULMONARY SURFACTANT-ASSOCIATED PROTEIN A"/>
    <property type="match status" value="1"/>
</dbReference>
<evidence type="ECO:0000256" key="1">
    <source>
        <dbReference type="SAM" id="MobiDB-lite"/>
    </source>
</evidence>
<comment type="caution">
    <text evidence="3">The sequence shown here is derived from an EMBL/GenBank/DDBJ whole genome shotgun (WGS) entry which is preliminary data.</text>
</comment>
<keyword evidence="3" id="KW-0176">Collagen</keyword>
<name>A0AA35QU66_GEOBA</name>
<dbReference type="PANTHER" id="PTHR24024:SF18">
    <property type="entry name" value="SHORT-CHAIN COLLAGEN C4-LIKE"/>
    <property type="match status" value="1"/>
</dbReference>
<protein>
    <submittedName>
        <fullName evidence="3">Collagen alpha-5(VI) chain</fullName>
    </submittedName>
</protein>
<keyword evidence="2" id="KW-0732">Signal</keyword>
<dbReference type="EMBL" id="CASHTH010000136">
    <property type="protein sequence ID" value="CAI7992096.1"/>
    <property type="molecule type" value="Genomic_DNA"/>
</dbReference>
<reference evidence="3" key="1">
    <citation type="submission" date="2023-03" db="EMBL/GenBank/DDBJ databases">
        <authorList>
            <person name="Steffen K."/>
            <person name="Cardenas P."/>
        </authorList>
    </citation>
    <scope>NUCLEOTIDE SEQUENCE</scope>
</reference>